<gene>
    <name evidence="1" type="ORF">HPB48_016456</name>
</gene>
<protein>
    <submittedName>
        <fullName evidence="1">Uncharacterized protein</fullName>
    </submittedName>
</protein>
<dbReference type="AlphaFoldDB" id="A0A9J6FC11"/>
<accession>A0A9J6FC11</accession>
<dbReference type="Proteomes" id="UP000821853">
    <property type="component" value="Chromosome 1"/>
</dbReference>
<reference evidence="1 2" key="1">
    <citation type="journal article" date="2020" name="Cell">
        <title>Large-Scale Comparative Analyses of Tick Genomes Elucidate Their Genetic Diversity and Vector Capacities.</title>
        <authorList>
            <consortium name="Tick Genome and Microbiome Consortium (TIGMIC)"/>
            <person name="Jia N."/>
            <person name="Wang J."/>
            <person name="Shi W."/>
            <person name="Du L."/>
            <person name="Sun Y."/>
            <person name="Zhan W."/>
            <person name="Jiang J.F."/>
            <person name="Wang Q."/>
            <person name="Zhang B."/>
            <person name="Ji P."/>
            <person name="Bell-Sakyi L."/>
            <person name="Cui X.M."/>
            <person name="Yuan T.T."/>
            <person name="Jiang B.G."/>
            <person name="Yang W.F."/>
            <person name="Lam T.T."/>
            <person name="Chang Q.C."/>
            <person name="Ding S.J."/>
            <person name="Wang X.J."/>
            <person name="Zhu J.G."/>
            <person name="Ruan X.D."/>
            <person name="Zhao L."/>
            <person name="Wei J.T."/>
            <person name="Ye R.Z."/>
            <person name="Que T.C."/>
            <person name="Du C.H."/>
            <person name="Zhou Y.H."/>
            <person name="Cheng J.X."/>
            <person name="Dai P.F."/>
            <person name="Guo W.B."/>
            <person name="Han X.H."/>
            <person name="Huang E.J."/>
            <person name="Li L.F."/>
            <person name="Wei W."/>
            <person name="Gao Y.C."/>
            <person name="Liu J.Z."/>
            <person name="Shao H.Z."/>
            <person name="Wang X."/>
            <person name="Wang C.C."/>
            <person name="Yang T.C."/>
            <person name="Huo Q.B."/>
            <person name="Li W."/>
            <person name="Chen H.Y."/>
            <person name="Chen S.E."/>
            <person name="Zhou L.G."/>
            <person name="Ni X.B."/>
            <person name="Tian J.H."/>
            <person name="Sheng Y."/>
            <person name="Liu T."/>
            <person name="Pan Y.S."/>
            <person name="Xia L.Y."/>
            <person name="Li J."/>
            <person name="Zhao F."/>
            <person name="Cao W.C."/>
        </authorList>
    </citation>
    <scope>NUCLEOTIDE SEQUENCE [LARGE SCALE GENOMIC DNA]</scope>
    <source>
        <strain evidence="1">HaeL-2018</strain>
    </source>
</reference>
<sequence length="192" mass="21492">MSAPKLPACRLPSYLPPCKLSPCPLQMGPLQANRSKSHSYFVGTALSFLNKAFAPGTDGISYADVCNLGNKPGTFFLDTYSHSKETGRLEPGCKCGHFVPPLKPVNILTKIEYYRLIALLSCLGKLMEKIFVRLAHRHVYATQMTGFRQPHSSIDDVLALVHHIKRAKAQHRITPAVFLTYEQPLTVWNTRR</sequence>
<evidence type="ECO:0000313" key="1">
    <source>
        <dbReference type="EMBL" id="KAH9360562.1"/>
    </source>
</evidence>
<comment type="caution">
    <text evidence="1">The sequence shown here is derived from an EMBL/GenBank/DDBJ whole genome shotgun (WGS) entry which is preliminary data.</text>
</comment>
<keyword evidence="2" id="KW-1185">Reference proteome</keyword>
<dbReference type="EMBL" id="JABSTR010000001">
    <property type="protein sequence ID" value="KAH9360562.1"/>
    <property type="molecule type" value="Genomic_DNA"/>
</dbReference>
<proteinExistence type="predicted"/>
<name>A0A9J6FC11_HAELO</name>
<dbReference type="OrthoDB" id="6435567at2759"/>
<dbReference type="VEuPathDB" id="VectorBase:HLOH_061544"/>
<organism evidence="1 2">
    <name type="scientific">Haemaphysalis longicornis</name>
    <name type="common">Bush tick</name>
    <dbReference type="NCBI Taxonomy" id="44386"/>
    <lineage>
        <taxon>Eukaryota</taxon>
        <taxon>Metazoa</taxon>
        <taxon>Ecdysozoa</taxon>
        <taxon>Arthropoda</taxon>
        <taxon>Chelicerata</taxon>
        <taxon>Arachnida</taxon>
        <taxon>Acari</taxon>
        <taxon>Parasitiformes</taxon>
        <taxon>Ixodida</taxon>
        <taxon>Ixodoidea</taxon>
        <taxon>Ixodidae</taxon>
        <taxon>Haemaphysalinae</taxon>
        <taxon>Haemaphysalis</taxon>
    </lineage>
</organism>
<evidence type="ECO:0000313" key="2">
    <source>
        <dbReference type="Proteomes" id="UP000821853"/>
    </source>
</evidence>